<dbReference type="PROSITE" id="PS52016">
    <property type="entry name" value="TONB_DEPENDENT_REC_3"/>
    <property type="match status" value="1"/>
</dbReference>
<dbReference type="Gene3D" id="2.170.130.10">
    <property type="entry name" value="TonB-dependent receptor, plug domain"/>
    <property type="match status" value="1"/>
</dbReference>
<dbReference type="NCBIfam" id="TIGR04056">
    <property type="entry name" value="OMP_RagA_SusC"/>
    <property type="match status" value="1"/>
</dbReference>
<dbReference type="InterPro" id="IPR012910">
    <property type="entry name" value="Plug_dom"/>
</dbReference>
<dbReference type="EMBL" id="AMCI01001439">
    <property type="protein sequence ID" value="EJX05551.1"/>
    <property type="molecule type" value="Genomic_DNA"/>
</dbReference>
<protein>
    <submittedName>
        <fullName evidence="2">TonB-dependent receptor plug domain protein</fullName>
    </submittedName>
</protein>
<dbReference type="Pfam" id="PF07715">
    <property type="entry name" value="Plug"/>
    <property type="match status" value="1"/>
</dbReference>
<keyword evidence="2" id="KW-0675">Receptor</keyword>
<dbReference type="SUPFAM" id="SSF49464">
    <property type="entry name" value="Carboxypeptidase regulatory domain-like"/>
    <property type="match status" value="1"/>
</dbReference>
<dbReference type="AlphaFoldDB" id="J9CZ65"/>
<dbReference type="FunFam" id="2.170.130.10:FF:000003">
    <property type="entry name" value="SusC/RagA family TonB-linked outer membrane protein"/>
    <property type="match status" value="1"/>
</dbReference>
<dbReference type="InterPro" id="IPR008969">
    <property type="entry name" value="CarboxyPept-like_regulatory"/>
</dbReference>
<evidence type="ECO:0000313" key="2">
    <source>
        <dbReference type="EMBL" id="EJX05551.1"/>
    </source>
</evidence>
<dbReference type="InterPro" id="IPR037066">
    <property type="entry name" value="Plug_dom_sf"/>
</dbReference>
<reference evidence="2" key="1">
    <citation type="journal article" date="2012" name="PLoS ONE">
        <title>Gene sets for utilization of primary and secondary nutrition supplies in the distal gut of endangered iberian lynx.</title>
        <authorList>
            <person name="Alcaide M."/>
            <person name="Messina E."/>
            <person name="Richter M."/>
            <person name="Bargiela R."/>
            <person name="Peplies J."/>
            <person name="Huws S.A."/>
            <person name="Newbold C.J."/>
            <person name="Golyshin P.N."/>
            <person name="Simon M.A."/>
            <person name="Lopez G."/>
            <person name="Yakimov M.M."/>
            <person name="Ferrer M."/>
        </authorList>
    </citation>
    <scope>NUCLEOTIDE SEQUENCE</scope>
</reference>
<sequence>MLLATGLILTYAPGLSAFASPSTEASLSIQQSAKKYEGVMVDVNTGEPLIGASIQIKGTTTGVITDFDGRFEIEAQPGQTLVFSYMGYKTKEIKVGNIKLLSVEMIEDSQALGEVVVTAFGVGQKKESIVGAVTQVRSGELKVPAANLSNSFAGRMSGVTAFQRSGEPGNDGSNFFIRGISTFTATSPLIIIDGVEASAGDLNALDSEVIESFSILKDATATAMYGTRGANGVMIVKTKSGENTERAIINARIETYVSMPTKVPKFTDAVNYMNMYNEAARNYSDNAKLYDADFINGVAQGLNPYRYPNVDWYNELFRDATINERVNFNVRGGSKRVDYFINANMNHEMGMLKSRSKDFYSYDNNIDVMRYTFQTNINAHLSSSATVSMNLGVELRDTHGPSVGTGDLFGAVMNANPVDYPIFFPMDVSVNQLGTYSDYVKWGVYDNGNIAAAINPMAELTKGYQDGFASTVRANVKYDQKLDFITKGLRFSALASFKNWASTTTKRDRGYNKYVFKEEKDGQMIIRSLGDEAMHTLGANRTNTGDRSYYLQAALNYDRTFNDVHNVSAMALFNMDQYDTADATEDLIATLPKRRMGFAARLSYDYANRYMAEINMGYNGSENFAEGHRWGFFPSLALGWNVSEEAWFAPLKNVVHNLKLRGSFGLVGNADSGTRFMYLPVVNLGGQGFVTGDGSGGWTSFNGPVFSRFKNEDITWEVGYKTNVGIDFGLFNSLNITVEYFNELRKDIFRKNESIPNYMGIAAAEVYGNYGEIKNWGWEVSADYGKQLTKDLSVQFKGTFSFARNEIRKDARGFNPDYPHLSTIGQPLNRLQGYVYAGNLFVDADEIKNSPTQMIGGTIAPGDIKYVDQPNKNGVADGIINSNDRVFMGYPEVPEIIYGFGPSFKYKNWDFSFFFQGVANTSLMMSGFHPFGNQQNRNVLQFIADDYWSAENPDSHAAYPRLTKTDHPNNTAGSDYWLRNGSFLKLKNAEVGYSWKFLRAYVSGTNLLTFSSFKHWDPEMGGGSGLKYPTQRVINLGVQLNFK</sequence>
<dbReference type="InterPro" id="IPR039426">
    <property type="entry name" value="TonB-dep_rcpt-like"/>
</dbReference>
<name>J9CZ65_9ZZZZ</name>
<dbReference type="InterPro" id="IPR023996">
    <property type="entry name" value="TonB-dep_OMP_SusC/RagA"/>
</dbReference>
<dbReference type="FunFam" id="2.60.40.1120:FF:000003">
    <property type="entry name" value="Outer membrane protein Omp121"/>
    <property type="match status" value="1"/>
</dbReference>
<dbReference type="Pfam" id="PF13715">
    <property type="entry name" value="CarbopepD_reg_2"/>
    <property type="match status" value="1"/>
</dbReference>
<accession>J9CZ65</accession>
<gene>
    <name evidence="2" type="ORF">EVA_06369</name>
</gene>
<evidence type="ECO:0000259" key="1">
    <source>
        <dbReference type="Pfam" id="PF07715"/>
    </source>
</evidence>
<organism evidence="2">
    <name type="scientific">gut metagenome</name>
    <dbReference type="NCBI Taxonomy" id="749906"/>
    <lineage>
        <taxon>unclassified sequences</taxon>
        <taxon>metagenomes</taxon>
        <taxon>organismal metagenomes</taxon>
    </lineage>
</organism>
<dbReference type="Gene3D" id="2.60.40.1120">
    <property type="entry name" value="Carboxypeptidase-like, regulatory domain"/>
    <property type="match status" value="1"/>
</dbReference>
<dbReference type="SUPFAM" id="SSF56935">
    <property type="entry name" value="Porins"/>
    <property type="match status" value="1"/>
</dbReference>
<feature type="domain" description="TonB-dependent receptor plug" evidence="1">
    <location>
        <begin position="126"/>
        <end position="233"/>
    </location>
</feature>
<proteinExistence type="predicted"/>
<comment type="caution">
    <text evidence="2">The sequence shown here is derived from an EMBL/GenBank/DDBJ whole genome shotgun (WGS) entry which is preliminary data.</text>
</comment>
<dbReference type="InterPro" id="IPR023997">
    <property type="entry name" value="TonB-dep_OMP_SusC/RagA_CS"/>
</dbReference>
<dbReference type="NCBIfam" id="TIGR04057">
    <property type="entry name" value="SusC_RagA_signa"/>
    <property type="match status" value="1"/>
</dbReference>